<organism evidence="2 3">
    <name type="scientific">Favolaschia claudopus</name>
    <dbReference type="NCBI Taxonomy" id="2862362"/>
    <lineage>
        <taxon>Eukaryota</taxon>
        <taxon>Fungi</taxon>
        <taxon>Dikarya</taxon>
        <taxon>Basidiomycota</taxon>
        <taxon>Agaricomycotina</taxon>
        <taxon>Agaricomycetes</taxon>
        <taxon>Agaricomycetidae</taxon>
        <taxon>Agaricales</taxon>
        <taxon>Marasmiineae</taxon>
        <taxon>Mycenaceae</taxon>
        <taxon>Favolaschia</taxon>
    </lineage>
</organism>
<proteinExistence type="predicted"/>
<dbReference type="EMBL" id="JAWWNJ010000007">
    <property type="protein sequence ID" value="KAK7052191.1"/>
    <property type="molecule type" value="Genomic_DNA"/>
</dbReference>
<dbReference type="InterPro" id="IPR001245">
    <property type="entry name" value="Ser-Thr/Tyr_kinase_cat_dom"/>
</dbReference>
<dbReference type="Pfam" id="PF07714">
    <property type="entry name" value="PK_Tyr_Ser-Thr"/>
    <property type="match status" value="1"/>
</dbReference>
<gene>
    <name evidence="2" type="ORF">R3P38DRAFT_2501818</name>
</gene>
<dbReference type="SUPFAM" id="SSF56112">
    <property type="entry name" value="Protein kinase-like (PK-like)"/>
    <property type="match status" value="1"/>
</dbReference>
<dbReference type="GO" id="GO:0004674">
    <property type="term" value="F:protein serine/threonine kinase activity"/>
    <property type="evidence" value="ECO:0007669"/>
    <property type="project" value="TreeGrafter"/>
</dbReference>
<keyword evidence="2" id="KW-0418">Kinase</keyword>
<comment type="caution">
    <text evidence="2">The sequence shown here is derived from an EMBL/GenBank/DDBJ whole genome shotgun (WGS) entry which is preliminary data.</text>
</comment>
<evidence type="ECO:0000313" key="2">
    <source>
        <dbReference type="EMBL" id="KAK7052191.1"/>
    </source>
</evidence>
<dbReference type="AlphaFoldDB" id="A0AAW0DL91"/>
<dbReference type="SMART" id="SM00220">
    <property type="entry name" value="S_TKc"/>
    <property type="match status" value="1"/>
</dbReference>
<dbReference type="InterPro" id="IPR000719">
    <property type="entry name" value="Prot_kinase_dom"/>
</dbReference>
<dbReference type="InterPro" id="IPR008271">
    <property type="entry name" value="Ser/Thr_kinase_AS"/>
</dbReference>
<dbReference type="PANTHER" id="PTHR44329">
    <property type="entry name" value="SERINE/THREONINE-PROTEIN KINASE TNNI3K-RELATED"/>
    <property type="match status" value="1"/>
</dbReference>
<dbReference type="Gene3D" id="1.10.510.10">
    <property type="entry name" value="Transferase(Phosphotransferase) domain 1"/>
    <property type="match status" value="1"/>
</dbReference>
<name>A0AAW0DL91_9AGAR</name>
<reference evidence="2 3" key="1">
    <citation type="journal article" date="2024" name="J Genomics">
        <title>Draft genome sequencing and assembly of Favolaschia claudopus CIRM-BRFM 2984 isolated from oak limbs.</title>
        <authorList>
            <person name="Navarro D."/>
            <person name="Drula E."/>
            <person name="Chaduli D."/>
            <person name="Cazenave R."/>
            <person name="Ahrendt S."/>
            <person name="Wang J."/>
            <person name="Lipzen A."/>
            <person name="Daum C."/>
            <person name="Barry K."/>
            <person name="Grigoriev I.V."/>
            <person name="Favel A."/>
            <person name="Rosso M.N."/>
            <person name="Martin F."/>
        </authorList>
    </citation>
    <scope>NUCLEOTIDE SEQUENCE [LARGE SCALE GENOMIC DNA]</scope>
    <source>
        <strain evidence="2 3">CIRM-BRFM 2984</strain>
    </source>
</reference>
<dbReference type="PROSITE" id="PS00108">
    <property type="entry name" value="PROTEIN_KINASE_ST"/>
    <property type="match status" value="1"/>
</dbReference>
<evidence type="ECO:0000313" key="3">
    <source>
        <dbReference type="Proteomes" id="UP001362999"/>
    </source>
</evidence>
<feature type="domain" description="Protein kinase" evidence="1">
    <location>
        <begin position="604"/>
        <end position="868"/>
    </location>
</feature>
<keyword evidence="3" id="KW-1185">Reference proteome</keyword>
<accession>A0AAW0DL91</accession>
<sequence>MPIAPRPQHDLIPELHLYSPYSKFKYRFWFVWFVWHVTVPGRAHLLPWSAILGGADVSNRDLWFWEEEDEEYIEESFALPRTLDFLRPAGTAMPPECWVEACCAFARRQSLRGTANASSLAYLSSQTRLRVMAWLIVAGPVRKQQFSQSGVIPTIDTLIQCWAASLGLGGAEAICDICPVSSVLPIWRETMREIYGQEDLVSIPWPYRCQCIQSQLAATTTLDAPPVSIRRDSMPLLFLYELVVPPWPLICWLSFLTVADRHTNFLQSYTDSLEGPDCDLFVWDNQDDQELLRILAKRNDELTVYPLYWHTDMIKMPPRSWLNISNTTRVGNRVRRSSDGLMLRLVALFLCHTPKLSAFHDVLEPLNIDLDHFLFTSIASVVSKRPLPKSTSPDFEFVEFWTSSNLSNWLMKRNQNMCRAMWKFSPSLSVLERVRDMHVILKMLPQNLTMFAYSSRLQQSKNFRQSQEFLDIRDQFYQWESSFLVCIARYASDVKFLLNCVKRSYQVREDTANHTQISADVYKYMKNDVSSLVTSLVLFLRQPETYKEFLTCRDKQAQSILDLLQDLLDLDSFGVVKPLLLKALVRLSRASGLHPRCLKLPELQRIGQQVAAGGFGDIWKGSVSGQTVSVKIMRIFQDSHVEAVLKAYGREALIWRQLSHPNLLPFFGLYTMDNRLCLISPWMDNGNIRAFLAKEHPNMDHRLSLILDVALGLEYLHENNVVHGDLKGLNILVTSAKRACISDFGLSAVANKITLLFTHSTAANQGGTARYQAPELFKAENICRPHFGSDIYAFALVCYEILTGRIPFYELSNEVAVIMKVVCGERPSRPSTLAGHTLDKVWRLMMDCWQEDVEGRPEASQIVVHLLVDPLIGAKALPSTDERADLLTSRFRHAVQVQPLLPSISQLECMLFGGGFSFSKHLRRF</sequence>
<protein>
    <submittedName>
        <fullName evidence="2">Kinase domain-containing protein</fullName>
    </submittedName>
</protein>
<keyword evidence="2" id="KW-0808">Transferase</keyword>
<evidence type="ECO:0000259" key="1">
    <source>
        <dbReference type="PROSITE" id="PS50011"/>
    </source>
</evidence>
<dbReference type="InterPro" id="IPR011009">
    <property type="entry name" value="Kinase-like_dom_sf"/>
</dbReference>
<dbReference type="GO" id="GO:0005524">
    <property type="term" value="F:ATP binding"/>
    <property type="evidence" value="ECO:0007669"/>
    <property type="project" value="InterPro"/>
</dbReference>
<dbReference type="Proteomes" id="UP001362999">
    <property type="component" value="Unassembled WGS sequence"/>
</dbReference>
<dbReference type="PROSITE" id="PS50011">
    <property type="entry name" value="PROTEIN_KINASE_DOM"/>
    <property type="match status" value="1"/>
</dbReference>
<dbReference type="InterPro" id="IPR051681">
    <property type="entry name" value="Ser/Thr_Kinases-Pseudokinases"/>
</dbReference>